<dbReference type="EMBL" id="CP011859">
    <property type="protein sequence ID" value="AQY22678.1"/>
    <property type="molecule type" value="Genomic_DNA"/>
</dbReference>
<gene>
    <name evidence="1" type="ORF">AB406_1735</name>
</gene>
<reference evidence="1 2" key="1">
    <citation type="submission" date="2015-06" db="EMBL/GenBank/DDBJ databases">
        <title>R. anatipestifer strain HXb2 is the most virulent strain so far, and the genome sequence would help us uncover the pathogenesis.</title>
        <authorList>
            <person name="Hu Q."/>
            <person name="Qi J."/>
            <person name="Bo H."/>
            <person name="Liu G."/>
            <person name="Tao M."/>
            <person name="Ding Y."/>
            <person name="Xue Y."/>
        </authorList>
    </citation>
    <scope>NUCLEOTIDE SEQUENCE [LARGE SCALE GENOMIC DNA]</scope>
    <source>
        <strain evidence="1 2">HXb2</strain>
    </source>
</reference>
<proteinExistence type="predicted"/>
<protein>
    <submittedName>
        <fullName evidence="1">Uncharacterized protein</fullName>
    </submittedName>
</protein>
<name>A0A1S7DUD8_RIEAN</name>
<evidence type="ECO:0000313" key="1">
    <source>
        <dbReference type="EMBL" id="AQY22678.1"/>
    </source>
</evidence>
<dbReference type="RefSeq" id="WP_079207824.1">
    <property type="nucleotide sequence ID" value="NZ_CP011859.1"/>
</dbReference>
<sequence length="292" mass="33727">MEKIIPDNIIHELVSLPKNFDLDLIDQSAGFESKIFPFISEKQFKKLETEHSAIYKKIAKAGILFSLVMDIPRIKVHLSNYGINQYNDGKSRQAPWWDIRDLGLSWLKKANDNLYSAIIDINEDDNLRADNLFFNNSFKLISIFDFQKFYSLNNSLEVYLWLVGLMNEILDAFLMELGSCSLSDLTTDDYFLSLLKKYILNKTINDSLPGNGVVFLSTGMAVQYEELPWQKSMFLGEVVIAAMSKKYLRSSNMYLDMLTNYLLSNKEKFPCYQPVEKTFRTKIIAKDSGLYL</sequence>
<dbReference type="Pfam" id="PF20459">
    <property type="entry name" value="DUF6712"/>
    <property type="match status" value="2"/>
</dbReference>
<accession>A0A1S7DUD8</accession>
<evidence type="ECO:0000313" key="2">
    <source>
        <dbReference type="Proteomes" id="UP000189883"/>
    </source>
</evidence>
<organism evidence="1 2">
    <name type="scientific">Riemerella anatipestifer</name>
    <name type="common">Moraxella anatipestifer</name>
    <dbReference type="NCBI Taxonomy" id="34085"/>
    <lineage>
        <taxon>Bacteria</taxon>
        <taxon>Pseudomonadati</taxon>
        <taxon>Bacteroidota</taxon>
        <taxon>Flavobacteriia</taxon>
        <taxon>Flavobacteriales</taxon>
        <taxon>Weeksellaceae</taxon>
        <taxon>Riemerella</taxon>
    </lineage>
</organism>
<dbReference type="InterPro" id="IPR046558">
    <property type="entry name" value="DUF6712"/>
</dbReference>
<dbReference type="Proteomes" id="UP000189883">
    <property type="component" value="Chromosome"/>
</dbReference>
<dbReference type="AlphaFoldDB" id="A0A1S7DUD8"/>